<dbReference type="InterPro" id="IPR032808">
    <property type="entry name" value="DoxX"/>
</dbReference>
<evidence type="ECO:0000256" key="2">
    <source>
        <dbReference type="ARBA" id="ARBA00022692"/>
    </source>
</evidence>
<accession>A0AAC9HRR5</accession>
<evidence type="ECO:0000313" key="7">
    <source>
        <dbReference type="Proteomes" id="UP000095210"/>
    </source>
</evidence>
<proteinExistence type="predicted"/>
<dbReference type="KEGG" id="ahm:TL08_12380"/>
<feature type="transmembrane region" description="Helical" evidence="5">
    <location>
        <begin position="46"/>
        <end position="65"/>
    </location>
</feature>
<feature type="transmembrane region" description="Helical" evidence="5">
    <location>
        <begin position="71"/>
        <end position="89"/>
    </location>
</feature>
<keyword evidence="2 5" id="KW-0812">Transmembrane</keyword>
<keyword evidence="3 5" id="KW-1133">Transmembrane helix</keyword>
<organism evidence="6 7">
    <name type="scientific">Actinoalloteichus hymeniacidonis</name>
    <dbReference type="NCBI Taxonomy" id="340345"/>
    <lineage>
        <taxon>Bacteria</taxon>
        <taxon>Bacillati</taxon>
        <taxon>Actinomycetota</taxon>
        <taxon>Actinomycetes</taxon>
        <taxon>Pseudonocardiales</taxon>
        <taxon>Pseudonocardiaceae</taxon>
        <taxon>Actinoalloteichus</taxon>
    </lineage>
</organism>
<evidence type="ECO:0000313" key="6">
    <source>
        <dbReference type="EMBL" id="AOS63290.1"/>
    </source>
</evidence>
<evidence type="ECO:0000256" key="4">
    <source>
        <dbReference type="ARBA" id="ARBA00023136"/>
    </source>
</evidence>
<feature type="transmembrane region" description="Helical" evidence="5">
    <location>
        <begin position="6"/>
        <end position="25"/>
    </location>
</feature>
<dbReference type="Pfam" id="PF13564">
    <property type="entry name" value="DoxX_2"/>
    <property type="match status" value="1"/>
</dbReference>
<dbReference type="GO" id="GO:0016020">
    <property type="term" value="C:membrane"/>
    <property type="evidence" value="ECO:0007669"/>
    <property type="project" value="UniProtKB-SubCell"/>
</dbReference>
<dbReference type="RefSeq" id="WP_069848992.1">
    <property type="nucleotide sequence ID" value="NZ_CP014859.1"/>
</dbReference>
<evidence type="ECO:0000256" key="3">
    <source>
        <dbReference type="ARBA" id="ARBA00022989"/>
    </source>
</evidence>
<keyword evidence="7" id="KW-1185">Reference proteome</keyword>
<reference evidence="7" key="1">
    <citation type="submission" date="2016-03" db="EMBL/GenBank/DDBJ databases">
        <title>Complete genome sequence of the type strain Actinoalloteichus hymeniacidonis DSM 45092.</title>
        <authorList>
            <person name="Schaffert L."/>
            <person name="Albersmeier A."/>
            <person name="Winkler A."/>
            <person name="Kalinowski J."/>
            <person name="Zotchev S."/>
            <person name="Ruckert C."/>
        </authorList>
    </citation>
    <scope>NUCLEOTIDE SEQUENCE [LARGE SCALE GENOMIC DNA]</scope>
    <source>
        <strain evidence="7">HPA177(T) (DSM 45092(T))</strain>
    </source>
</reference>
<gene>
    <name evidence="6" type="ORF">TL08_12380</name>
</gene>
<feature type="transmembrane region" description="Helical" evidence="5">
    <location>
        <begin position="101"/>
        <end position="118"/>
    </location>
</feature>
<dbReference type="AlphaFoldDB" id="A0AAC9HRR5"/>
<sequence length="123" mass="13420">MSIAIWVLQIPLALTFFISGIMKLVQREHELLVNMPWSEEFPVRQVRIIGGIELLATVGLVAPGLLGFATFLTPLAGVGVALLMIGAVVVHARRWEIRPMLVNLLLLVAGAVVAWARFGPIPF</sequence>
<name>A0AAC9HRR5_9PSEU</name>
<dbReference type="Proteomes" id="UP000095210">
    <property type="component" value="Chromosome"/>
</dbReference>
<keyword evidence="4 5" id="KW-0472">Membrane</keyword>
<dbReference type="EMBL" id="CP014859">
    <property type="protein sequence ID" value="AOS63290.1"/>
    <property type="molecule type" value="Genomic_DNA"/>
</dbReference>
<evidence type="ECO:0000256" key="5">
    <source>
        <dbReference type="SAM" id="Phobius"/>
    </source>
</evidence>
<evidence type="ECO:0000256" key="1">
    <source>
        <dbReference type="ARBA" id="ARBA00004141"/>
    </source>
</evidence>
<protein>
    <submittedName>
        <fullName evidence="6">DoxX-like family</fullName>
    </submittedName>
</protein>
<comment type="subcellular location">
    <subcellularLocation>
        <location evidence="1">Membrane</location>
        <topology evidence="1">Multi-pass membrane protein</topology>
    </subcellularLocation>
</comment>